<dbReference type="PANTHER" id="PTHR20961">
    <property type="entry name" value="GLYCOSYLTRANSFERASE"/>
    <property type="match status" value="1"/>
</dbReference>
<comment type="caution">
    <text evidence="5">The sequence shown here is derived from an EMBL/GenBank/DDBJ whole genome shotgun (WGS) entry which is preliminary data.</text>
</comment>
<dbReference type="InterPro" id="IPR049625">
    <property type="entry name" value="Glyco_transf_61_cat"/>
</dbReference>
<proteinExistence type="predicted"/>
<gene>
    <name evidence="5" type="ORF">AB1Y20_003148</name>
</gene>
<dbReference type="InterPro" id="IPR007657">
    <property type="entry name" value="Glycosyltransferase_61"/>
</dbReference>
<keyword evidence="3" id="KW-0325">Glycoprotein</keyword>
<keyword evidence="2" id="KW-0808">Transferase</keyword>
<feature type="domain" description="Glycosyltransferase 61 catalytic" evidence="4">
    <location>
        <begin position="219"/>
        <end position="399"/>
    </location>
</feature>
<evidence type="ECO:0000256" key="1">
    <source>
        <dbReference type="ARBA" id="ARBA00022676"/>
    </source>
</evidence>
<sequence>MHRACSIAALNGAHGRGLSPLDHSHLPFSLHALWHKLADGSALLKANATRKIDRSVVSRLAHRLRRRQPPTMSLSWHALRHLTQRHTCSYLEHQLPHLRFLLAHDVADSVLRQHLRSSTEFLLAHLAGGTTLLAKSGIVVTTNANATAILDLSEGCCRPGPASCWNTSTSAARQQPWIKCAAQPPHSFAEHMIGTILTRPLVRRYEWIYLATHSHDASYFHAVSETFPRLLWGLDLLCSHPQIRISVNGALNLKLLEVVGLSHRAVMVGEQEILAGGAVTIPPPATFARSPIAVALSSRAVRLLEGCAMRASPTPQKRKPYILVIRRDPDAHGARAILNHKQLLGHLHAVFPAFDVREFTPEPQPFVDVINLWRGAVLVVGPHGAGMTNAFFVNPQAWVVEVIREGQTGRVYQDITRRSGARFVECAYKYDTTKTGTSNFLLDIPWFFNCLWLKNVSLPNANTQTWQKLRERHTKTHA</sequence>
<dbReference type="AlphaFoldDB" id="A0AB34JB80"/>
<protein>
    <recommendedName>
        <fullName evidence="4">Glycosyltransferase 61 catalytic domain-containing protein</fullName>
    </recommendedName>
</protein>
<accession>A0AB34JB80</accession>
<evidence type="ECO:0000313" key="5">
    <source>
        <dbReference type="EMBL" id="KAL1518871.1"/>
    </source>
</evidence>
<reference evidence="5 6" key="1">
    <citation type="journal article" date="2024" name="Science">
        <title>Giant polyketide synthase enzymes in the biosynthesis of giant marine polyether toxins.</title>
        <authorList>
            <person name="Fallon T.R."/>
            <person name="Shende V.V."/>
            <person name="Wierzbicki I.H."/>
            <person name="Pendleton A.L."/>
            <person name="Watervoot N.F."/>
            <person name="Auber R.P."/>
            <person name="Gonzalez D.J."/>
            <person name="Wisecaver J.H."/>
            <person name="Moore B.S."/>
        </authorList>
    </citation>
    <scope>NUCLEOTIDE SEQUENCE [LARGE SCALE GENOMIC DNA]</scope>
    <source>
        <strain evidence="5 6">12B1</strain>
    </source>
</reference>
<evidence type="ECO:0000313" key="6">
    <source>
        <dbReference type="Proteomes" id="UP001515480"/>
    </source>
</evidence>
<evidence type="ECO:0000259" key="4">
    <source>
        <dbReference type="Pfam" id="PF04577"/>
    </source>
</evidence>
<keyword evidence="6" id="KW-1185">Reference proteome</keyword>
<name>A0AB34JB80_PRYPA</name>
<keyword evidence="1" id="KW-0328">Glycosyltransferase</keyword>
<dbReference type="Pfam" id="PF04577">
    <property type="entry name" value="Glyco_transf_61"/>
    <property type="match status" value="1"/>
</dbReference>
<dbReference type="Proteomes" id="UP001515480">
    <property type="component" value="Unassembled WGS sequence"/>
</dbReference>
<evidence type="ECO:0000256" key="2">
    <source>
        <dbReference type="ARBA" id="ARBA00022679"/>
    </source>
</evidence>
<organism evidence="5 6">
    <name type="scientific">Prymnesium parvum</name>
    <name type="common">Toxic golden alga</name>
    <dbReference type="NCBI Taxonomy" id="97485"/>
    <lineage>
        <taxon>Eukaryota</taxon>
        <taxon>Haptista</taxon>
        <taxon>Haptophyta</taxon>
        <taxon>Prymnesiophyceae</taxon>
        <taxon>Prymnesiales</taxon>
        <taxon>Prymnesiaceae</taxon>
        <taxon>Prymnesium</taxon>
    </lineage>
</organism>
<dbReference type="EMBL" id="JBGBPQ010000010">
    <property type="protein sequence ID" value="KAL1518871.1"/>
    <property type="molecule type" value="Genomic_DNA"/>
</dbReference>
<dbReference type="GO" id="GO:0016757">
    <property type="term" value="F:glycosyltransferase activity"/>
    <property type="evidence" value="ECO:0007669"/>
    <property type="project" value="UniProtKB-KW"/>
</dbReference>
<evidence type="ECO:0000256" key="3">
    <source>
        <dbReference type="ARBA" id="ARBA00023180"/>
    </source>
</evidence>